<sequence>YLPYLTECLAQHQLPYPAGLVTWTSLAPSSTPQLLPALPFLTSLKPRGASTYRLLLPVHTDYTQLGHALTIHQVPSPAQPAQLPTPTRTRRAPPSQDETSTQWRGHGDYNAGYQPRSNTPGTNDPNVGLAHQFSHQNLGGAARASPYGSRGPSPAQRPRTAGAAGQTPQGYGHYATPPMPNQQAAPVEVFAPAPERLYEKYGPNANNNQKKCTQLASDFFKDSVKRARERNQR</sequence>
<dbReference type="AlphaFoldDB" id="A0A010S095"/>
<keyword evidence="2" id="KW-0418">Kinase</keyword>
<accession>A0A010S095</accession>
<comment type="caution">
    <text evidence="2">The sequence shown here is derived from an EMBL/GenBank/DDBJ whole genome shotgun (WGS) entry which is preliminary data.</text>
</comment>
<evidence type="ECO:0000256" key="1">
    <source>
        <dbReference type="SAM" id="MobiDB-lite"/>
    </source>
</evidence>
<reference evidence="2 3" key="1">
    <citation type="submission" date="2014-02" db="EMBL/GenBank/DDBJ databases">
        <title>The genome sequence of Colletotrichum fioriniae PJ7.</title>
        <authorList>
            <person name="Baroncelli R."/>
            <person name="Thon M.R."/>
        </authorList>
    </citation>
    <scope>NUCLEOTIDE SEQUENCE [LARGE SCALE GENOMIC DNA]</scope>
    <source>
        <strain evidence="2 3">PJ7</strain>
    </source>
</reference>
<gene>
    <name evidence="2" type="ORF">CFIO01_04849</name>
</gene>
<keyword evidence="2" id="KW-0808">Transferase</keyword>
<dbReference type="eggNOG" id="KOG0605">
    <property type="taxonomic scope" value="Eukaryota"/>
</dbReference>
<feature type="region of interest" description="Disordered" evidence="1">
    <location>
        <begin position="74"/>
        <end position="182"/>
    </location>
</feature>
<evidence type="ECO:0000313" key="2">
    <source>
        <dbReference type="EMBL" id="EXF83989.1"/>
    </source>
</evidence>
<dbReference type="HOGENOM" id="CLU_1192326_0_0_1"/>
<dbReference type="EMBL" id="JARH01000213">
    <property type="protein sequence ID" value="EXF83989.1"/>
    <property type="molecule type" value="Genomic_DNA"/>
</dbReference>
<dbReference type="GO" id="GO:0016301">
    <property type="term" value="F:kinase activity"/>
    <property type="evidence" value="ECO:0007669"/>
    <property type="project" value="UniProtKB-KW"/>
</dbReference>
<proteinExistence type="predicted"/>
<organism evidence="2 3">
    <name type="scientific">Colletotrichum fioriniae PJ7</name>
    <dbReference type="NCBI Taxonomy" id="1445577"/>
    <lineage>
        <taxon>Eukaryota</taxon>
        <taxon>Fungi</taxon>
        <taxon>Dikarya</taxon>
        <taxon>Ascomycota</taxon>
        <taxon>Pezizomycotina</taxon>
        <taxon>Sordariomycetes</taxon>
        <taxon>Hypocreomycetidae</taxon>
        <taxon>Glomerellales</taxon>
        <taxon>Glomerellaceae</taxon>
        <taxon>Colletotrichum</taxon>
        <taxon>Colletotrichum acutatum species complex</taxon>
    </lineage>
</organism>
<evidence type="ECO:0000313" key="3">
    <source>
        <dbReference type="Proteomes" id="UP000020467"/>
    </source>
</evidence>
<dbReference type="OrthoDB" id="3638488at2759"/>
<keyword evidence="3" id="KW-1185">Reference proteome</keyword>
<feature type="non-terminal residue" evidence="2">
    <location>
        <position position="1"/>
    </location>
</feature>
<feature type="compositionally biased region" description="Polar residues" evidence="1">
    <location>
        <begin position="115"/>
        <end position="125"/>
    </location>
</feature>
<dbReference type="KEGG" id="cfj:CFIO01_04849"/>
<dbReference type="Proteomes" id="UP000020467">
    <property type="component" value="Unassembled WGS sequence"/>
</dbReference>
<dbReference type="STRING" id="1445577.A0A010S095"/>
<protein>
    <submittedName>
        <fullName evidence="2">Serine/threonine-protein kinase cot-1</fullName>
    </submittedName>
</protein>
<name>A0A010S095_9PEZI</name>
<feature type="compositionally biased region" description="Low complexity" evidence="1">
    <location>
        <begin position="75"/>
        <end position="96"/>
    </location>
</feature>